<evidence type="ECO:0000256" key="2">
    <source>
        <dbReference type="ARBA" id="ARBA00022857"/>
    </source>
</evidence>
<dbReference type="Gene3D" id="3.20.20.100">
    <property type="entry name" value="NADP-dependent oxidoreductase domain"/>
    <property type="match status" value="1"/>
</dbReference>
<organism evidence="5 6">
    <name type="scientific">Tilletiopsis washingtonensis</name>
    <dbReference type="NCBI Taxonomy" id="58919"/>
    <lineage>
        <taxon>Eukaryota</taxon>
        <taxon>Fungi</taxon>
        <taxon>Dikarya</taxon>
        <taxon>Basidiomycota</taxon>
        <taxon>Ustilaginomycotina</taxon>
        <taxon>Exobasidiomycetes</taxon>
        <taxon>Entylomatales</taxon>
        <taxon>Entylomatales incertae sedis</taxon>
        <taxon>Tilletiopsis</taxon>
    </lineage>
</organism>
<gene>
    <name evidence="5" type="ORF">FA09DRAFT_319549</name>
</gene>
<dbReference type="SUPFAM" id="SSF51430">
    <property type="entry name" value="NAD(P)-linked oxidoreductase"/>
    <property type="match status" value="1"/>
</dbReference>
<dbReference type="STRING" id="58919.A0A316Z8F7"/>
<dbReference type="AlphaFoldDB" id="A0A316Z8F7"/>
<dbReference type="PRINTS" id="PR01577">
    <property type="entry name" value="KCNABCHANNEL"/>
</dbReference>
<keyword evidence="5" id="KW-0406">Ion transport</keyword>
<evidence type="ECO:0000259" key="4">
    <source>
        <dbReference type="Pfam" id="PF00248"/>
    </source>
</evidence>
<dbReference type="RefSeq" id="XP_025597557.1">
    <property type="nucleotide sequence ID" value="XM_025740945.1"/>
</dbReference>
<keyword evidence="3" id="KW-0560">Oxidoreductase</keyword>
<keyword evidence="2" id="KW-0521">NADP</keyword>
<evidence type="ECO:0000313" key="6">
    <source>
        <dbReference type="Proteomes" id="UP000245946"/>
    </source>
</evidence>
<dbReference type="PANTHER" id="PTHR43150:SF2">
    <property type="entry name" value="HYPERKINETIC, ISOFORM M"/>
    <property type="match status" value="1"/>
</dbReference>
<reference evidence="5 6" key="1">
    <citation type="journal article" date="2018" name="Mol. Biol. Evol.">
        <title>Broad Genomic Sampling Reveals a Smut Pathogenic Ancestry of the Fungal Clade Ustilaginomycotina.</title>
        <authorList>
            <person name="Kijpornyongpan T."/>
            <person name="Mondo S.J."/>
            <person name="Barry K."/>
            <person name="Sandor L."/>
            <person name="Lee J."/>
            <person name="Lipzen A."/>
            <person name="Pangilinan J."/>
            <person name="LaButti K."/>
            <person name="Hainaut M."/>
            <person name="Henrissat B."/>
            <person name="Grigoriev I.V."/>
            <person name="Spatafora J.W."/>
            <person name="Aime M.C."/>
        </authorList>
    </citation>
    <scope>NUCLEOTIDE SEQUENCE [LARGE SCALE GENOMIC DNA]</scope>
    <source>
        <strain evidence="5 6">MCA 4186</strain>
    </source>
</reference>
<dbReference type="OrthoDB" id="1720422at2759"/>
<sequence length="357" mass="39023">MSKSFVPADAAVFDPKNMLFQRLGDSGLRVSRLSLGSWLTYGGTVDEEGTQALLDQAFKAGINTFDTAETYSGGLAEIAVGKAIKNLKWRRSDVVLITKIFFGTATSKEPNARGLSRKHIIEGTNDSLERAGLTYWDAVFAHRPDPTVPMHEIVRAFNHLIDQGKAFYWGTSEWSAQQIEEAHGVAHQLGLIAPICDQAQYSALHRERVEVEYAPLYKKYDYGLTIWSPLKSGILTGKYNDATVPSGSRFETNAAFFKDSVDKLKTEEGKAELAKVARLGEIAKKLGTSTGTLAIAWCLANPHVSTVLLGATKASQLEENLKAIEVLPKLTSEVLKEIDGALENVPAHPSTFGRTPI</sequence>
<dbReference type="InterPro" id="IPR005399">
    <property type="entry name" value="K_chnl_volt-dep_bsu_KCNAB-rel"/>
</dbReference>
<dbReference type="GO" id="GO:0016491">
    <property type="term" value="F:oxidoreductase activity"/>
    <property type="evidence" value="ECO:0007669"/>
    <property type="project" value="UniProtKB-KW"/>
</dbReference>
<feature type="domain" description="NADP-dependent oxidoreductase" evidence="4">
    <location>
        <begin position="32"/>
        <end position="342"/>
    </location>
</feature>
<dbReference type="Pfam" id="PF00248">
    <property type="entry name" value="Aldo_ket_red"/>
    <property type="match status" value="1"/>
</dbReference>
<protein>
    <submittedName>
        <fullName evidence="5">Putative potassium channel beta subunit protein</fullName>
    </submittedName>
</protein>
<dbReference type="Proteomes" id="UP000245946">
    <property type="component" value="Unassembled WGS sequence"/>
</dbReference>
<dbReference type="InterPro" id="IPR036812">
    <property type="entry name" value="NAD(P)_OxRdtase_dom_sf"/>
</dbReference>
<evidence type="ECO:0000313" key="5">
    <source>
        <dbReference type="EMBL" id="PWN97278.1"/>
    </source>
</evidence>
<dbReference type="GeneID" id="37268489"/>
<dbReference type="PANTHER" id="PTHR43150">
    <property type="entry name" value="HYPERKINETIC, ISOFORM M"/>
    <property type="match status" value="1"/>
</dbReference>
<name>A0A316Z8F7_9BASI</name>
<keyword evidence="5" id="KW-0407">Ion channel</keyword>
<keyword evidence="5" id="KW-0813">Transport</keyword>
<comment type="similarity">
    <text evidence="1">Belongs to the shaker potassium channel beta subunit family.</text>
</comment>
<dbReference type="EMBL" id="KZ819295">
    <property type="protein sequence ID" value="PWN97278.1"/>
    <property type="molecule type" value="Genomic_DNA"/>
</dbReference>
<proteinExistence type="inferred from homology"/>
<dbReference type="GO" id="GO:0034220">
    <property type="term" value="P:monoatomic ion transmembrane transport"/>
    <property type="evidence" value="ECO:0007669"/>
    <property type="project" value="UniProtKB-KW"/>
</dbReference>
<dbReference type="InterPro" id="IPR023210">
    <property type="entry name" value="NADP_OxRdtase_dom"/>
</dbReference>
<evidence type="ECO:0000256" key="1">
    <source>
        <dbReference type="ARBA" id="ARBA00006515"/>
    </source>
</evidence>
<keyword evidence="6" id="KW-1185">Reference proteome</keyword>
<accession>A0A316Z8F7</accession>
<evidence type="ECO:0000256" key="3">
    <source>
        <dbReference type="ARBA" id="ARBA00023002"/>
    </source>
</evidence>